<dbReference type="InterPro" id="IPR036318">
    <property type="entry name" value="FAD-bd_PCMH-like_sf"/>
</dbReference>
<dbReference type="SUPFAM" id="SSF55103">
    <property type="entry name" value="FAD-linked oxidases, C-terminal domain"/>
    <property type="match status" value="1"/>
</dbReference>
<dbReference type="PANTHER" id="PTHR43716">
    <property type="entry name" value="D-2-HYDROXYGLUTARATE DEHYDROGENASE, MITOCHONDRIAL"/>
    <property type="match status" value="1"/>
</dbReference>
<sequence>MNSGLIPSDQLELSPILTHITVMISDDSLAAFRAILGEKGFIENPDDIEPWVHDWRGRYHGTARAILAPATTAEVAAAVALAAERAVPLVPQGGNTSMVGGATPPADGSALILSLRRMNHIRAISASDNLAVCEAGVILSNLHEVAEAIGRRFPLSLGAKGSATIGGLISTNAGGTQVLRHGTMRALVEGIEAVLPDGSIHYGLEALKKDNRGYDIKQLLIGAEGTIGIVTAASLRLVPAIADRAVGWTCVQTPHDALALLRLAESTIGKVVEGFEVLGDETLTAVLNLLPGARCPTATRSPWHILIEVDLDSLEGPSARDRLETALGAAFEQGLINDAAIATNETQAEEFWRLRESLSQAERSLGPALQFDVSVPVASMPDFMIQAGKAAERAFPGTSTSSFGHLGDGNVHFHVRAPQGVDGPLWIAESGPVISAFVHDLVVVAGGSISAEHGIGQMKRAELGRLASPAQLHALRAIKAALDPQGIMNPGKLIPLASDT</sequence>
<dbReference type="Proteomes" id="UP000575068">
    <property type="component" value="Unassembled WGS sequence"/>
</dbReference>
<dbReference type="Gene3D" id="3.30.70.2190">
    <property type="match status" value="1"/>
</dbReference>
<dbReference type="InterPro" id="IPR016167">
    <property type="entry name" value="FAD-bd_PCMH_sub1"/>
</dbReference>
<dbReference type="AlphaFoldDB" id="A0A840HR19"/>
<dbReference type="PROSITE" id="PS51387">
    <property type="entry name" value="FAD_PCMH"/>
    <property type="match status" value="1"/>
</dbReference>
<evidence type="ECO:0000259" key="5">
    <source>
        <dbReference type="PROSITE" id="PS51387"/>
    </source>
</evidence>
<evidence type="ECO:0000256" key="4">
    <source>
        <dbReference type="ARBA" id="ARBA00022827"/>
    </source>
</evidence>
<accession>A0A840HR19</accession>
<keyword evidence="4" id="KW-0274">FAD</keyword>
<organism evidence="6 7">
    <name type="scientific">Rhizorhapis suberifaciens</name>
    <name type="common">corky root of lettuce</name>
    <dbReference type="NCBI Taxonomy" id="13656"/>
    <lineage>
        <taxon>Bacteria</taxon>
        <taxon>Pseudomonadati</taxon>
        <taxon>Pseudomonadota</taxon>
        <taxon>Alphaproteobacteria</taxon>
        <taxon>Sphingomonadales</taxon>
        <taxon>Sphingomonadaceae</taxon>
        <taxon>Rhizorhapis</taxon>
    </lineage>
</organism>
<keyword evidence="7" id="KW-1185">Reference proteome</keyword>
<dbReference type="InterPro" id="IPR016166">
    <property type="entry name" value="FAD-bd_PCMH"/>
</dbReference>
<dbReference type="Gene3D" id="3.30.465.10">
    <property type="match status" value="1"/>
</dbReference>
<dbReference type="GO" id="GO:0071949">
    <property type="term" value="F:FAD binding"/>
    <property type="evidence" value="ECO:0007669"/>
    <property type="project" value="InterPro"/>
</dbReference>
<dbReference type="PANTHER" id="PTHR43716:SF2">
    <property type="entry name" value="BLL6224 PROTEIN"/>
    <property type="match status" value="1"/>
</dbReference>
<dbReference type="InterPro" id="IPR004113">
    <property type="entry name" value="FAD-bd_oxidored_4_C"/>
</dbReference>
<dbReference type="Pfam" id="PF02913">
    <property type="entry name" value="FAD-oxidase_C"/>
    <property type="match status" value="1"/>
</dbReference>
<evidence type="ECO:0000256" key="3">
    <source>
        <dbReference type="ARBA" id="ARBA00022630"/>
    </source>
</evidence>
<dbReference type="Gene3D" id="3.30.43.10">
    <property type="entry name" value="Uridine Diphospho-n-acetylenolpyruvylglucosamine Reductase, domain 2"/>
    <property type="match status" value="1"/>
</dbReference>
<gene>
    <name evidence="6" type="ORF">HNQ99_000340</name>
</gene>
<dbReference type="InterPro" id="IPR016164">
    <property type="entry name" value="FAD-linked_Oxase-like_C"/>
</dbReference>
<name>A0A840HR19_9SPHN</name>
<dbReference type="FunFam" id="1.10.45.10:FF:000001">
    <property type="entry name" value="D-lactate dehydrogenase mitochondrial"/>
    <property type="match status" value="1"/>
</dbReference>
<dbReference type="Pfam" id="PF01565">
    <property type="entry name" value="FAD_binding_4"/>
    <property type="match status" value="1"/>
</dbReference>
<dbReference type="Gene3D" id="3.30.70.2740">
    <property type="match status" value="1"/>
</dbReference>
<dbReference type="InterPro" id="IPR016169">
    <property type="entry name" value="FAD-bd_PCMH_sub2"/>
</dbReference>
<evidence type="ECO:0000313" key="6">
    <source>
        <dbReference type="EMBL" id="MBB4640060.1"/>
    </source>
</evidence>
<proteinExistence type="inferred from homology"/>
<feature type="domain" description="FAD-binding PCMH-type" evidence="5">
    <location>
        <begin position="59"/>
        <end position="240"/>
    </location>
</feature>
<keyword evidence="3" id="KW-0285">Flavoprotein</keyword>
<dbReference type="EMBL" id="JACHOV010000001">
    <property type="protein sequence ID" value="MBB4640060.1"/>
    <property type="molecule type" value="Genomic_DNA"/>
</dbReference>
<dbReference type="InterPro" id="IPR006094">
    <property type="entry name" value="Oxid_FAD_bind_N"/>
</dbReference>
<evidence type="ECO:0000256" key="1">
    <source>
        <dbReference type="ARBA" id="ARBA00001974"/>
    </source>
</evidence>
<evidence type="ECO:0000313" key="7">
    <source>
        <dbReference type="Proteomes" id="UP000575068"/>
    </source>
</evidence>
<comment type="caution">
    <text evidence="6">The sequence shown here is derived from an EMBL/GenBank/DDBJ whole genome shotgun (WGS) entry which is preliminary data.</text>
</comment>
<dbReference type="SUPFAM" id="SSF56176">
    <property type="entry name" value="FAD-binding/transporter-associated domain-like"/>
    <property type="match status" value="1"/>
</dbReference>
<dbReference type="InterPro" id="IPR051264">
    <property type="entry name" value="FAD-oxidored/transferase_4"/>
</dbReference>
<evidence type="ECO:0000256" key="2">
    <source>
        <dbReference type="ARBA" id="ARBA00008000"/>
    </source>
</evidence>
<comment type="similarity">
    <text evidence="2">Belongs to the FAD-binding oxidoreductase/transferase type 4 family.</text>
</comment>
<reference evidence="6 7" key="1">
    <citation type="submission" date="2020-08" db="EMBL/GenBank/DDBJ databases">
        <title>Genomic Encyclopedia of Type Strains, Phase IV (KMG-IV): sequencing the most valuable type-strain genomes for metagenomic binning, comparative biology and taxonomic classification.</title>
        <authorList>
            <person name="Goeker M."/>
        </authorList>
    </citation>
    <scope>NUCLEOTIDE SEQUENCE [LARGE SCALE GENOMIC DNA]</scope>
    <source>
        <strain evidence="6 7">DSM 7465</strain>
    </source>
</reference>
<protein>
    <submittedName>
        <fullName evidence="6">FAD/FMN-containing dehydrogenase</fullName>
    </submittedName>
</protein>
<dbReference type="GO" id="GO:0022904">
    <property type="term" value="P:respiratory electron transport chain"/>
    <property type="evidence" value="ECO:0007669"/>
    <property type="project" value="TreeGrafter"/>
</dbReference>
<comment type="cofactor">
    <cofactor evidence="1">
        <name>FAD</name>
        <dbReference type="ChEBI" id="CHEBI:57692"/>
    </cofactor>
</comment>
<dbReference type="Gene3D" id="1.10.45.10">
    <property type="entry name" value="Vanillyl-alcohol Oxidase, Chain A, domain 4"/>
    <property type="match status" value="1"/>
</dbReference>
<dbReference type="GO" id="GO:0003824">
    <property type="term" value="F:catalytic activity"/>
    <property type="evidence" value="ECO:0007669"/>
    <property type="project" value="InterPro"/>
</dbReference>
<dbReference type="InterPro" id="IPR016171">
    <property type="entry name" value="Vanillyl_alc_oxidase_C-sub2"/>
</dbReference>